<feature type="compositionally biased region" description="Basic residues" evidence="1">
    <location>
        <begin position="48"/>
        <end position="60"/>
    </location>
</feature>
<feature type="region of interest" description="Disordered" evidence="1">
    <location>
        <begin position="1"/>
        <end position="25"/>
    </location>
</feature>
<name>A0A0S4WAR3_RALSL</name>
<feature type="region of interest" description="Disordered" evidence="1">
    <location>
        <begin position="37"/>
        <end position="60"/>
    </location>
</feature>
<organism evidence="2">
    <name type="scientific">Ralstonia solanacearum</name>
    <name type="common">Pseudomonas solanacearum</name>
    <dbReference type="NCBI Taxonomy" id="305"/>
    <lineage>
        <taxon>Bacteria</taxon>
        <taxon>Pseudomonadati</taxon>
        <taxon>Pseudomonadota</taxon>
        <taxon>Betaproteobacteria</taxon>
        <taxon>Burkholderiales</taxon>
        <taxon>Burkholderiaceae</taxon>
        <taxon>Ralstonia</taxon>
        <taxon>Ralstonia solanacearum species complex</taxon>
    </lineage>
</organism>
<dbReference type="EMBL" id="LN899827">
    <property type="protein sequence ID" value="CUV43901.1"/>
    <property type="molecule type" value="Genomic_DNA"/>
</dbReference>
<accession>A0A0S4WAR3</accession>
<evidence type="ECO:0000313" key="2">
    <source>
        <dbReference type="EMBL" id="CUV43901.1"/>
    </source>
</evidence>
<protein>
    <submittedName>
        <fullName evidence="2">Uncharacterized protein</fullName>
    </submittedName>
</protein>
<sequence length="60" mass="6410">MITATVPVDDPQIAGPKFTDGSARSWPARPCVLRAVGGPKHDLSKHSPCPHHSKSRWPGA</sequence>
<dbReference type="AlphaFoldDB" id="A0A0S4WAR3"/>
<reference evidence="2" key="1">
    <citation type="submission" date="2015-10" db="EMBL/GenBank/DDBJ databases">
        <authorList>
            <person name="Gilbert D.G."/>
        </authorList>
    </citation>
    <scope>NUCLEOTIDE SEQUENCE</scope>
    <source>
        <strain evidence="2">Phyl III-seqv23</strain>
    </source>
</reference>
<proteinExistence type="predicted"/>
<evidence type="ECO:0000256" key="1">
    <source>
        <dbReference type="SAM" id="MobiDB-lite"/>
    </source>
</evidence>
<gene>
    <name evidence="2" type="ORF">TO10_v1_120020</name>
</gene>